<dbReference type="AlphaFoldDB" id="A0A5J6N3M0"/>
<name>A0A5J6N3M0_9PROT</name>
<dbReference type="KEGG" id="hadh:FRZ61_14240"/>
<accession>A0A5J6N3M0</accession>
<evidence type="ECO:0000313" key="2">
    <source>
        <dbReference type="Proteomes" id="UP000325797"/>
    </source>
</evidence>
<gene>
    <name evidence="1" type="ORF">FRZ61_14240</name>
</gene>
<keyword evidence="2" id="KW-1185">Reference proteome</keyword>
<proteinExistence type="predicted"/>
<dbReference type="Proteomes" id="UP000325797">
    <property type="component" value="Chromosome"/>
</dbReference>
<dbReference type="EMBL" id="CP042582">
    <property type="protein sequence ID" value="QEX21496.1"/>
    <property type="molecule type" value="Genomic_DNA"/>
</dbReference>
<reference evidence="1 2" key="1">
    <citation type="submission" date="2019-08" db="EMBL/GenBank/DDBJ databases">
        <title>Hyperibacter terrae gen. nov., sp. nov. and Hyperibacter viscosus sp. nov., two new members in the family Rhodospirillaceae isolated from the rhizosphere of Hypericum perforatum.</title>
        <authorList>
            <person name="Noviana Z."/>
        </authorList>
    </citation>
    <scope>NUCLEOTIDE SEQUENCE [LARGE SCALE GENOMIC DNA]</scope>
    <source>
        <strain evidence="1 2">R5959</strain>
    </source>
</reference>
<evidence type="ECO:0000313" key="1">
    <source>
        <dbReference type="EMBL" id="QEX21496.1"/>
    </source>
</evidence>
<organism evidence="1 2">
    <name type="scientific">Hypericibacter adhaerens</name>
    <dbReference type="NCBI Taxonomy" id="2602016"/>
    <lineage>
        <taxon>Bacteria</taxon>
        <taxon>Pseudomonadati</taxon>
        <taxon>Pseudomonadota</taxon>
        <taxon>Alphaproteobacteria</taxon>
        <taxon>Rhodospirillales</taxon>
        <taxon>Dongiaceae</taxon>
        <taxon>Hypericibacter</taxon>
    </lineage>
</organism>
<sequence>MLVALILLVIRRQRLRLSRHGLINTLWLSITAYGSRSVT</sequence>
<protein>
    <submittedName>
        <fullName evidence="1">Uncharacterized protein</fullName>
    </submittedName>
</protein>